<feature type="transmembrane region" description="Helical" evidence="12">
    <location>
        <begin position="284"/>
        <end position="301"/>
    </location>
</feature>
<keyword evidence="8" id="KW-0496">Mitochondrion</keyword>
<evidence type="ECO:0000256" key="2">
    <source>
        <dbReference type="ARBA" id="ARBA00004305"/>
    </source>
</evidence>
<dbReference type="Pfam" id="PF05739">
    <property type="entry name" value="SNARE"/>
    <property type="match status" value="1"/>
</dbReference>
<reference evidence="14" key="1">
    <citation type="submission" date="2023-06" db="EMBL/GenBank/DDBJ databases">
        <title>Genomic analysis of the entomopathogenic nematode Steinernema hermaphroditum.</title>
        <authorList>
            <person name="Schwarz E.M."/>
            <person name="Heppert J.K."/>
            <person name="Baniya A."/>
            <person name="Schwartz H.T."/>
            <person name="Tan C.-H."/>
            <person name="Antoshechkin I."/>
            <person name="Sternberg P.W."/>
            <person name="Goodrich-Blair H."/>
            <person name="Dillman A.R."/>
        </authorList>
    </citation>
    <scope>NUCLEOTIDE SEQUENCE</scope>
    <source>
        <strain evidence="14">PS9179</strain>
        <tissue evidence="14">Whole animal</tissue>
    </source>
</reference>
<dbReference type="InterPro" id="IPR010989">
    <property type="entry name" value="SNARE"/>
</dbReference>
<protein>
    <recommendedName>
        <fullName evidence="13">t-SNARE coiled-coil homology domain-containing protein</fullName>
    </recommendedName>
</protein>
<dbReference type="GO" id="GO:0006906">
    <property type="term" value="P:vesicle fusion"/>
    <property type="evidence" value="ECO:0007669"/>
    <property type="project" value="TreeGrafter"/>
</dbReference>
<dbReference type="PANTHER" id="PTHR19957:SF307">
    <property type="entry name" value="PROTEIN SSO1-RELATED"/>
    <property type="match status" value="1"/>
</dbReference>
<dbReference type="CDD" id="cd15848">
    <property type="entry name" value="SNARE_syntaxin1-like"/>
    <property type="match status" value="1"/>
</dbReference>
<dbReference type="Pfam" id="PF00804">
    <property type="entry name" value="Syntaxin"/>
    <property type="match status" value="1"/>
</dbReference>
<dbReference type="GO" id="GO:0048278">
    <property type="term" value="P:vesicle docking"/>
    <property type="evidence" value="ECO:0007669"/>
    <property type="project" value="TreeGrafter"/>
</dbReference>
<evidence type="ECO:0000256" key="10">
    <source>
        <dbReference type="ARBA" id="ARBA00023186"/>
    </source>
</evidence>
<dbReference type="SUPFAM" id="SSF109910">
    <property type="entry name" value="YgfY-like"/>
    <property type="match status" value="1"/>
</dbReference>
<dbReference type="GO" id="GO:0006836">
    <property type="term" value="P:neurotransmitter transport"/>
    <property type="evidence" value="ECO:0007669"/>
    <property type="project" value="UniProtKB-KW"/>
</dbReference>
<dbReference type="PROSITE" id="PS50192">
    <property type="entry name" value="T_SNARE"/>
    <property type="match status" value="1"/>
</dbReference>
<evidence type="ECO:0000256" key="6">
    <source>
        <dbReference type="ARBA" id="ARBA00022775"/>
    </source>
</evidence>
<dbReference type="PROSITE" id="PS00914">
    <property type="entry name" value="SYNTAXIN"/>
    <property type="match status" value="1"/>
</dbReference>
<evidence type="ECO:0000256" key="8">
    <source>
        <dbReference type="ARBA" id="ARBA00023128"/>
    </source>
</evidence>
<evidence type="ECO:0000256" key="3">
    <source>
        <dbReference type="ARBA" id="ARBA00009063"/>
    </source>
</evidence>
<dbReference type="GO" id="GO:0005759">
    <property type="term" value="C:mitochondrial matrix"/>
    <property type="evidence" value="ECO:0007669"/>
    <property type="project" value="UniProtKB-SubCell"/>
</dbReference>
<dbReference type="InterPro" id="IPR006012">
    <property type="entry name" value="Syntaxin/epimorphin_CS"/>
</dbReference>
<evidence type="ECO:0000256" key="4">
    <source>
        <dbReference type="ARBA" id="ARBA00022448"/>
    </source>
</evidence>
<dbReference type="SMART" id="SM00503">
    <property type="entry name" value="SynN"/>
    <property type="match status" value="1"/>
</dbReference>
<gene>
    <name evidence="14" type="ORF">QR680_001671</name>
</gene>
<dbReference type="SUPFAM" id="SSF47661">
    <property type="entry name" value="t-snare proteins"/>
    <property type="match status" value="1"/>
</dbReference>
<keyword evidence="4" id="KW-0813">Transport</keyword>
<organism evidence="14 15">
    <name type="scientific">Steinernema hermaphroditum</name>
    <dbReference type="NCBI Taxonomy" id="289476"/>
    <lineage>
        <taxon>Eukaryota</taxon>
        <taxon>Metazoa</taxon>
        <taxon>Ecdysozoa</taxon>
        <taxon>Nematoda</taxon>
        <taxon>Chromadorea</taxon>
        <taxon>Rhabditida</taxon>
        <taxon>Tylenchina</taxon>
        <taxon>Panagrolaimomorpha</taxon>
        <taxon>Strongyloidoidea</taxon>
        <taxon>Steinernematidae</taxon>
        <taxon>Steinernema</taxon>
    </lineage>
</organism>
<comment type="similarity">
    <text evidence="3 11">Belongs to the syntaxin family.</text>
</comment>
<evidence type="ECO:0000313" key="14">
    <source>
        <dbReference type="EMBL" id="KAK0396324.1"/>
    </source>
</evidence>
<dbReference type="GO" id="GO:0006886">
    <property type="term" value="P:intracellular protein transport"/>
    <property type="evidence" value="ECO:0007669"/>
    <property type="project" value="InterPro"/>
</dbReference>
<dbReference type="AlphaFoldDB" id="A0AA39H1C1"/>
<evidence type="ECO:0000256" key="7">
    <source>
        <dbReference type="ARBA" id="ARBA00022989"/>
    </source>
</evidence>
<keyword evidence="5 12" id="KW-0812">Transmembrane</keyword>
<feature type="domain" description="T-SNARE coiled-coil homology" evidence="13">
    <location>
        <begin position="210"/>
        <end position="272"/>
    </location>
</feature>
<keyword evidence="15" id="KW-1185">Reference proteome</keyword>
<dbReference type="GO" id="GO:0005484">
    <property type="term" value="F:SNAP receptor activity"/>
    <property type="evidence" value="ECO:0007669"/>
    <property type="project" value="InterPro"/>
</dbReference>
<evidence type="ECO:0000256" key="11">
    <source>
        <dbReference type="RuleBase" id="RU003858"/>
    </source>
</evidence>
<dbReference type="Proteomes" id="UP001175271">
    <property type="component" value="Unassembled WGS sequence"/>
</dbReference>
<dbReference type="InterPro" id="IPR006011">
    <property type="entry name" value="Syntaxin_N"/>
</dbReference>
<proteinExistence type="inferred from homology"/>
<evidence type="ECO:0000259" key="13">
    <source>
        <dbReference type="PROSITE" id="PS50192"/>
    </source>
</evidence>
<sequence>MVKDRLAEFQRGLSTGSSEKSLNGLAAQLKNDIFVAEEQRLLDSERNPEYLEQFFDEVQAINEELGIMTNCLTSMKFIHSKILVEPGVHPQHTEELNQHVDKFKALSKANRERLHEMKDSIKSLDATSSSDRIKQNQILHISKRLLDVLSAFNDEQVRYREKCKDTIGKFLDISGREMPEEDIDMAIETGRIFDYTKGMLLANHDKQILYEDAKSRHEDIVRLENSIRELHEIFQDMAMLVESQGQIVDNIELNVGTAADFANKARVNVRKALTAQHGSHKKEILLFIFCVIFVLVAFALGSTRAVCTVDGAYPKDGIAKQRARLLYQSKKRGILENDILIGGFAETNLSVFTQEQLDMYDRIINGEHMEWDLFYYISGKKVAPKNLQDSDVFKLMVKYANDKKG</sequence>
<dbReference type="Pfam" id="PF03937">
    <property type="entry name" value="Sdh5"/>
    <property type="match status" value="1"/>
</dbReference>
<evidence type="ECO:0000313" key="15">
    <source>
        <dbReference type="Proteomes" id="UP001175271"/>
    </source>
</evidence>
<dbReference type="Gene3D" id="1.20.5.110">
    <property type="match status" value="1"/>
</dbReference>
<comment type="subcellular location">
    <subcellularLocation>
        <location evidence="1">Membrane</location>
        <topology evidence="1">Single-pass type IV membrane protein</topology>
    </subcellularLocation>
    <subcellularLocation>
        <location evidence="2">Mitochondrion matrix</location>
    </subcellularLocation>
</comment>
<evidence type="ECO:0000256" key="1">
    <source>
        <dbReference type="ARBA" id="ARBA00004211"/>
    </source>
</evidence>
<dbReference type="InterPro" id="IPR005631">
    <property type="entry name" value="SDH"/>
</dbReference>
<keyword evidence="6" id="KW-0532">Neurotransmitter transport</keyword>
<dbReference type="SMART" id="SM00397">
    <property type="entry name" value="t_SNARE"/>
    <property type="match status" value="1"/>
</dbReference>
<dbReference type="Gene3D" id="1.20.58.70">
    <property type="match status" value="1"/>
</dbReference>
<dbReference type="GO" id="GO:0005886">
    <property type="term" value="C:plasma membrane"/>
    <property type="evidence" value="ECO:0007669"/>
    <property type="project" value="TreeGrafter"/>
</dbReference>
<dbReference type="InterPro" id="IPR000727">
    <property type="entry name" value="T_SNARE_dom"/>
</dbReference>
<dbReference type="Gene3D" id="1.10.150.250">
    <property type="entry name" value="Flavinator of succinate dehydrogenase"/>
    <property type="match status" value="1"/>
</dbReference>
<dbReference type="InterPro" id="IPR045242">
    <property type="entry name" value="Syntaxin"/>
</dbReference>
<keyword evidence="9 12" id="KW-0472">Membrane</keyword>
<dbReference type="GO" id="GO:0012505">
    <property type="term" value="C:endomembrane system"/>
    <property type="evidence" value="ECO:0007669"/>
    <property type="project" value="TreeGrafter"/>
</dbReference>
<name>A0AA39H1C1_9BILA</name>
<dbReference type="PANTHER" id="PTHR19957">
    <property type="entry name" value="SYNTAXIN"/>
    <property type="match status" value="1"/>
</dbReference>
<evidence type="ECO:0000256" key="12">
    <source>
        <dbReference type="SAM" id="Phobius"/>
    </source>
</evidence>
<dbReference type="GO" id="GO:0031201">
    <property type="term" value="C:SNARE complex"/>
    <property type="evidence" value="ECO:0007669"/>
    <property type="project" value="TreeGrafter"/>
</dbReference>
<evidence type="ECO:0000256" key="9">
    <source>
        <dbReference type="ARBA" id="ARBA00023136"/>
    </source>
</evidence>
<comment type="caution">
    <text evidence="14">The sequence shown here is derived from an EMBL/GenBank/DDBJ whole genome shotgun (WGS) entry which is preliminary data.</text>
</comment>
<accession>A0AA39H1C1</accession>
<dbReference type="InterPro" id="IPR036714">
    <property type="entry name" value="SDH_sf"/>
</dbReference>
<evidence type="ECO:0000256" key="5">
    <source>
        <dbReference type="ARBA" id="ARBA00022692"/>
    </source>
</evidence>
<dbReference type="FunFam" id="1.10.150.250:FF:000002">
    <property type="entry name" value="Succinate dehydrogenase assembly factor 2, mitochondrial"/>
    <property type="match status" value="1"/>
</dbReference>
<keyword evidence="7 12" id="KW-1133">Transmembrane helix</keyword>
<dbReference type="GO" id="GO:0000149">
    <property type="term" value="F:SNARE binding"/>
    <property type="evidence" value="ECO:0007669"/>
    <property type="project" value="TreeGrafter"/>
</dbReference>
<keyword evidence="10" id="KW-0143">Chaperone</keyword>
<dbReference type="EMBL" id="JAUCMV010000005">
    <property type="protein sequence ID" value="KAK0396324.1"/>
    <property type="molecule type" value="Genomic_DNA"/>
</dbReference>
<dbReference type="GO" id="GO:0006887">
    <property type="term" value="P:exocytosis"/>
    <property type="evidence" value="ECO:0007669"/>
    <property type="project" value="TreeGrafter"/>
</dbReference>